<keyword evidence="1" id="KW-0472">Membrane</keyword>
<evidence type="ECO:0000256" key="1">
    <source>
        <dbReference type="SAM" id="Phobius"/>
    </source>
</evidence>
<feature type="transmembrane region" description="Helical" evidence="1">
    <location>
        <begin position="110"/>
        <end position="134"/>
    </location>
</feature>
<feature type="transmembrane region" description="Helical" evidence="1">
    <location>
        <begin position="250"/>
        <end position="272"/>
    </location>
</feature>
<keyword evidence="3" id="KW-1185">Reference proteome</keyword>
<evidence type="ECO:0008006" key="4">
    <source>
        <dbReference type="Google" id="ProtNLM"/>
    </source>
</evidence>
<feature type="transmembrane region" description="Helical" evidence="1">
    <location>
        <begin position="284"/>
        <end position="307"/>
    </location>
</feature>
<organism evidence="2 3">
    <name type="scientific">Caldisalinibacter kiritimatiensis</name>
    <dbReference type="NCBI Taxonomy" id="1304284"/>
    <lineage>
        <taxon>Bacteria</taxon>
        <taxon>Bacillati</taxon>
        <taxon>Bacillota</taxon>
        <taxon>Tissierellia</taxon>
        <taxon>Tissierellales</taxon>
        <taxon>Thermohalobacteraceae</taxon>
        <taxon>Caldisalinibacter</taxon>
    </lineage>
</organism>
<dbReference type="NCBIfam" id="NF047644">
    <property type="entry name" value="TsoY_fam"/>
    <property type="match status" value="1"/>
</dbReference>
<protein>
    <recommendedName>
        <fullName evidence="4">Voltage-dependent anion channel</fullName>
    </recommendedName>
</protein>
<feature type="transmembrane region" description="Helical" evidence="1">
    <location>
        <begin position="207"/>
        <end position="229"/>
    </location>
</feature>
<dbReference type="eggNOG" id="ENOG502Z87Y">
    <property type="taxonomic scope" value="Bacteria"/>
</dbReference>
<feature type="transmembrane region" description="Helical" evidence="1">
    <location>
        <begin position="12"/>
        <end position="34"/>
    </location>
</feature>
<sequence length="389" mass="43605">MSEYSEKYNLSYFLSALGNGGLSVSLFMYLMFMINHSNTPIPTFNHVYSALIASSFTIKILLIVDLAGIVYFAYRHYKLLVWNLKEYSKFKSTQDFNEIKKSSKEVNLMVIPLTLGMTVNVTFVIGAVFIPGLWNYVEYLFPFSLIAFISIGVYGLKIFYAYLSRLIHNGNFDSDNNNSLSQLLPSFAFQMIGVGMAAPGAMSHNLITSSIGIIGAIFFTTLSGVLLINNLVLGLKSIFKYGIRKEDSPSLWIVIPIATLLGITILRIISGISHNMLHSKPPHILVFVIFTLLVSLQIIMGLAGYTVMKKNRYLKEYVYGDKKSVGSLALICPGVATFVLGMFFIHWGIVKTHIVAKYSLWYFVMLIPLVLVQIKTISALNKINRKLFV</sequence>
<name>R1AW21_9FIRM</name>
<keyword evidence="1" id="KW-1133">Transmembrane helix</keyword>
<dbReference type="AlphaFoldDB" id="R1AW21"/>
<dbReference type="EMBL" id="ARZA01000111">
    <property type="protein sequence ID" value="EOD00837.1"/>
    <property type="molecule type" value="Genomic_DNA"/>
</dbReference>
<feature type="transmembrane region" description="Helical" evidence="1">
    <location>
        <begin position="46"/>
        <end position="74"/>
    </location>
</feature>
<feature type="transmembrane region" description="Helical" evidence="1">
    <location>
        <begin position="140"/>
        <end position="163"/>
    </location>
</feature>
<accession>R1AW21</accession>
<feature type="transmembrane region" description="Helical" evidence="1">
    <location>
        <begin position="183"/>
        <end position="201"/>
    </location>
</feature>
<keyword evidence="1" id="KW-0812">Transmembrane</keyword>
<comment type="caution">
    <text evidence="2">The sequence shown here is derived from an EMBL/GenBank/DDBJ whole genome shotgun (WGS) entry which is preliminary data.</text>
</comment>
<dbReference type="Proteomes" id="UP000013378">
    <property type="component" value="Unassembled WGS sequence"/>
</dbReference>
<evidence type="ECO:0000313" key="3">
    <source>
        <dbReference type="Proteomes" id="UP000013378"/>
    </source>
</evidence>
<dbReference type="PATRIC" id="fig|1304284.3.peg.1090"/>
<dbReference type="InterPro" id="IPR059133">
    <property type="entry name" value="TsoY-like"/>
</dbReference>
<reference evidence="2 3" key="1">
    <citation type="journal article" date="2015" name="Geomicrobiol. J.">
        <title>Caldisalinibacter kiritimatiensis gen. nov., sp. nov., a moderately thermohalophilic thiosulfate-reducing bacterium from a hypersaline microbial mat.</title>
        <authorList>
            <person name="Ben Hania W."/>
            <person name="Joseph M."/>
            <person name="Fiebig A."/>
            <person name="Bunk B."/>
            <person name="Klenk H.-P."/>
            <person name="Fardeau M.-L."/>
            <person name="Spring S."/>
        </authorList>
    </citation>
    <scope>NUCLEOTIDE SEQUENCE [LARGE SCALE GENOMIC DNA]</scope>
    <source>
        <strain evidence="2 3">L21-TH-D2</strain>
    </source>
</reference>
<dbReference type="RefSeq" id="WP_006311267.1">
    <property type="nucleotide sequence ID" value="NZ_ARZA01000111.1"/>
</dbReference>
<gene>
    <name evidence="2" type="ORF">L21TH_1113</name>
</gene>
<feature type="transmembrane region" description="Helical" evidence="1">
    <location>
        <begin position="328"/>
        <end position="349"/>
    </location>
</feature>
<proteinExistence type="predicted"/>
<feature type="transmembrane region" description="Helical" evidence="1">
    <location>
        <begin position="361"/>
        <end position="380"/>
    </location>
</feature>
<evidence type="ECO:0000313" key="2">
    <source>
        <dbReference type="EMBL" id="EOD00837.1"/>
    </source>
</evidence>